<dbReference type="PROSITE" id="PS50863">
    <property type="entry name" value="B3"/>
    <property type="match status" value="2"/>
</dbReference>
<evidence type="ECO:0000256" key="5">
    <source>
        <dbReference type="ARBA" id="ARBA00023242"/>
    </source>
</evidence>
<organism evidence="8 9">
    <name type="scientific">Panicum virgatum</name>
    <name type="common">Blackwell switchgrass</name>
    <dbReference type="NCBI Taxonomy" id="38727"/>
    <lineage>
        <taxon>Eukaryota</taxon>
        <taxon>Viridiplantae</taxon>
        <taxon>Streptophyta</taxon>
        <taxon>Embryophyta</taxon>
        <taxon>Tracheophyta</taxon>
        <taxon>Spermatophyta</taxon>
        <taxon>Magnoliopsida</taxon>
        <taxon>Liliopsida</taxon>
        <taxon>Poales</taxon>
        <taxon>Poaceae</taxon>
        <taxon>PACMAD clade</taxon>
        <taxon>Panicoideae</taxon>
        <taxon>Panicodae</taxon>
        <taxon>Paniceae</taxon>
        <taxon>Panicinae</taxon>
        <taxon>Panicum</taxon>
        <taxon>Panicum sect. Hiantes</taxon>
    </lineage>
</organism>
<evidence type="ECO:0000259" key="7">
    <source>
        <dbReference type="PROSITE" id="PS50863"/>
    </source>
</evidence>
<dbReference type="PANTHER" id="PTHR31391">
    <property type="entry name" value="B3 DOMAIN-CONTAINING PROTEIN OS11G0197600-RELATED"/>
    <property type="match status" value="1"/>
</dbReference>
<keyword evidence="9" id="KW-1185">Reference proteome</keyword>
<dbReference type="InterPro" id="IPR015300">
    <property type="entry name" value="DNA-bd_pseudobarrel_sf"/>
</dbReference>
<dbReference type="PANTHER" id="PTHR31391:SF153">
    <property type="entry name" value="TF-B3 DOMAIN-CONTAINING PROTEIN"/>
    <property type="match status" value="1"/>
</dbReference>
<evidence type="ECO:0000256" key="1">
    <source>
        <dbReference type="ARBA" id="ARBA00004123"/>
    </source>
</evidence>
<dbReference type="SMART" id="SM01019">
    <property type="entry name" value="B3"/>
    <property type="match status" value="2"/>
</dbReference>
<dbReference type="InterPro" id="IPR003340">
    <property type="entry name" value="B3_DNA-bd"/>
</dbReference>
<dbReference type="SUPFAM" id="SSF101936">
    <property type="entry name" value="DNA-binding pseudobarrel domain"/>
    <property type="match status" value="2"/>
</dbReference>
<feature type="region of interest" description="Disordered" evidence="6">
    <location>
        <begin position="156"/>
        <end position="177"/>
    </location>
</feature>
<feature type="compositionally biased region" description="Low complexity" evidence="6">
    <location>
        <begin position="224"/>
        <end position="233"/>
    </location>
</feature>
<name>A0A8T0NDD7_PANVG</name>
<feature type="domain" description="TF-B3" evidence="7">
    <location>
        <begin position="416"/>
        <end position="515"/>
    </location>
</feature>
<dbReference type="GO" id="GO:0005634">
    <property type="term" value="C:nucleus"/>
    <property type="evidence" value="ECO:0007669"/>
    <property type="project" value="UniProtKB-SubCell"/>
</dbReference>
<dbReference type="GO" id="GO:0003677">
    <property type="term" value="F:DNA binding"/>
    <property type="evidence" value="ECO:0007669"/>
    <property type="project" value="UniProtKB-KW"/>
</dbReference>
<feature type="domain" description="TF-B3" evidence="7">
    <location>
        <begin position="613"/>
        <end position="709"/>
    </location>
</feature>
<dbReference type="AlphaFoldDB" id="A0A8T0NDD7"/>
<dbReference type="Pfam" id="PF02362">
    <property type="entry name" value="B3"/>
    <property type="match status" value="1"/>
</dbReference>
<dbReference type="Proteomes" id="UP000823388">
    <property type="component" value="Chromosome 9K"/>
</dbReference>
<evidence type="ECO:0000256" key="3">
    <source>
        <dbReference type="ARBA" id="ARBA00023125"/>
    </source>
</evidence>
<dbReference type="EMBL" id="CM029053">
    <property type="protein sequence ID" value="KAG2547420.1"/>
    <property type="molecule type" value="Genomic_DNA"/>
</dbReference>
<dbReference type="InterPro" id="IPR044837">
    <property type="entry name" value="REM16-like"/>
</dbReference>
<reference evidence="8" key="1">
    <citation type="submission" date="2020-05" db="EMBL/GenBank/DDBJ databases">
        <title>WGS assembly of Panicum virgatum.</title>
        <authorList>
            <person name="Lovell J.T."/>
            <person name="Jenkins J."/>
            <person name="Shu S."/>
            <person name="Juenger T.E."/>
            <person name="Schmutz J."/>
        </authorList>
    </citation>
    <scope>NUCLEOTIDE SEQUENCE</scope>
    <source>
        <strain evidence="8">AP13</strain>
    </source>
</reference>
<evidence type="ECO:0000313" key="8">
    <source>
        <dbReference type="EMBL" id="KAG2547420.1"/>
    </source>
</evidence>
<gene>
    <name evidence="8" type="ORF">PVAP13_9KG099900</name>
</gene>
<evidence type="ECO:0000313" key="9">
    <source>
        <dbReference type="Proteomes" id="UP000823388"/>
    </source>
</evidence>
<keyword evidence="5" id="KW-0539">Nucleus</keyword>
<evidence type="ECO:0000256" key="4">
    <source>
        <dbReference type="ARBA" id="ARBA00023163"/>
    </source>
</evidence>
<feature type="region of interest" description="Disordered" evidence="6">
    <location>
        <begin position="547"/>
        <end position="566"/>
    </location>
</feature>
<keyword evidence="2" id="KW-0805">Transcription regulation</keyword>
<keyword evidence="3" id="KW-0238">DNA-binding</keyword>
<sequence>MTIYASLNKKYSSQKKRTKNKSNMRKICNCTNRGRIDKMFADTSAKASYSCEIIETESAKSNNGNNQQVDHENSGTLNIKQPSPLIVNCLGTSGDTDQSHMLETMEELARTSKKTPKILTAAFKGLVMNRENVVLGSNKLGSSCSTAELGNLALEKSRDKSNSMKDSGGNHGNQTNQHASVFCKNMEAKSVKDKETVVAADQNKYGAVGLLRNSMDKSEVHGDSNSNSNSNSNIIDGLMPEREKEEVRFQLDYRAKYELPQRSMAADVPQLPTLQNDAADKVTPYSPNDGCEEVFSCYGIKNIPSVRERSVDSVDISSISQHDTTEASERSERLTEHQKGSSRRRGKTLKMAAASSSSEESGEDIPSENLSLESDDLRSSLGADYVLSYRTYLSKAQKGRVMKLIKEIQPEFTAYIATMRKTSVQPPGPYLGITKEYALAHFPDKSTSVTLEMPGKSKKWHPKFYKRNESRKNFLMGQWLDFICDNHVQEGDIVLLLPTKGGRRSTFTVYVLHETATHSRSRAGFQRVGSCTDGPITKMASEVHIEEEPTTGDHISQESDMHEISHESLESEDSDPFQPPYFVPCKSPLSKSQKRIVEERVRAIRSETPLCVAVMKNNNVGVAQRWMLELGSRYASVYLPTKGQTLVLQCGGKTWEAKMMFHNGRRWFINGGWPNFARGNGLRVGDICLFELKKKEKKLTMAVYIIRKEQF</sequence>
<comment type="subcellular location">
    <subcellularLocation>
        <location evidence="1">Nucleus</location>
    </subcellularLocation>
</comment>
<evidence type="ECO:0000256" key="6">
    <source>
        <dbReference type="SAM" id="MobiDB-lite"/>
    </source>
</evidence>
<accession>A0A8T0NDD7</accession>
<proteinExistence type="predicted"/>
<dbReference type="Gene3D" id="2.40.330.10">
    <property type="entry name" value="DNA-binding pseudobarrel domain"/>
    <property type="match status" value="2"/>
</dbReference>
<protein>
    <recommendedName>
        <fullName evidence="7">TF-B3 domain-containing protein</fullName>
    </recommendedName>
</protein>
<keyword evidence="4" id="KW-0804">Transcription</keyword>
<dbReference type="CDD" id="cd10017">
    <property type="entry name" value="B3_DNA"/>
    <property type="match status" value="2"/>
</dbReference>
<feature type="region of interest" description="Disordered" evidence="6">
    <location>
        <begin position="311"/>
        <end position="371"/>
    </location>
</feature>
<evidence type="ECO:0000256" key="2">
    <source>
        <dbReference type="ARBA" id="ARBA00023015"/>
    </source>
</evidence>
<feature type="compositionally biased region" description="Basic and acidic residues" evidence="6">
    <location>
        <begin position="555"/>
        <end position="566"/>
    </location>
</feature>
<feature type="compositionally biased region" description="Basic and acidic residues" evidence="6">
    <location>
        <begin position="323"/>
        <end position="339"/>
    </location>
</feature>
<feature type="region of interest" description="Disordered" evidence="6">
    <location>
        <begin position="217"/>
        <end position="239"/>
    </location>
</feature>
<comment type="caution">
    <text evidence="8">The sequence shown here is derived from an EMBL/GenBank/DDBJ whole genome shotgun (WGS) entry which is preliminary data.</text>
</comment>